<dbReference type="Pfam" id="PF07883">
    <property type="entry name" value="Cupin_2"/>
    <property type="match status" value="2"/>
</dbReference>
<comment type="caution">
    <text evidence="3">The sequence shown here is derived from an EMBL/GenBank/DDBJ whole genome shotgun (WGS) entry which is preliminary data.</text>
</comment>
<dbReference type="Gene3D" id="2.60.120.10">
    <property type="entry name" value="Jelly Rolls"/>
    <property type="match status" value="2"/>
</dbReference>
<reference evidence="4" key="1">
    <citation type="journal article" date="2019" name="Int. J. Syst. Evol. Microbiol.">
        <title>The Global Catalogue of Microorganisms (GCM) 10K type strain sequencing project: providing services to taxonomists for standard genome sequencing and annotation.</title>
        <authorList>
            <consortium name="The Broad Institute Genomics Platform"/>
            <consortium name="The Broad Institute Genome Sequencing Center for Infectious Disease"/>
            <person name="Wu L."/>
            <person name="Ma J."/>
        </authorList>
    </citation>
    <scope>NUCLEOTIDE SEQUENCE [LARGE SCALE GENOMIC DNA]</scope>
    <source>
        <strain evidence="4">CGMCC 4.7317</strain>
    </source>
</reference>
<sequence>MYHVTRIDETQNVLPAAYADRSKGFSRQQLVGKSEGSPHMGLYVCALEPAGHVEAVVHSFEVSMYVLSGELVVTMLGASTTLGADDCIAVPVGVTYSVRAGRGPVSWLLMSAPAPFEDTRRTDTFFTGEQLEAAASPATDVRDPRNQSAFRFDPASMDLDNLAVGSQVDAPQVSASMATALLAYSGIGVRMLVDQRLRAQLHTMFMVQYQPTAIAHPHDHPFEEAYVMVQGEVHALVEGDELVLRPGDVLWAGVGADHGFHNRGSGLVRWIETQAPQPPAQHSYRFNRDWEYLAQVIESGG</sequence>
<dbReference type="SUPFAM" id="SSF51182">
    <property type="entry name" value="RmlC-like cupins"/>
    <property type="match status" value="1"/>
</dbReference>
<feature type="domain" description="Cupin type-2" evidence="2">
    <location>
        <begin position="45"/>
        <end position="109"/>
    </location>
</feature>
<dbReference type="InterPro" id="IPR014710">
    <property type="entry name" value="RmlC-like_jellyroll"/>
</dbReference>
<evidence type="ECO:0000313" key="4">
    <source>
        <dbReference type="Proteomes" id="UP001596138"/>
    </source>
</evidence>
<dbReference type="InterPro" id="IPR013096">
    <property type="entry name" value="Cupin_2"/>
</dbReference>
<dbReference type="EMBL" id="JBHSTI010000008">
    <property type="protein sequence ID" value="MFC6238178.1"/>
    <property type="molecule type" value="Genomic_DNA"/>
</dbReference>
<feature type="domain" description="Cupin type-2" evidence="2">
    <location>
        <begin position="206"/>
        <end position="271"/>
    </location>
</feature>
<dbReference type="Proteomes" id="UP001596138">
    <property type="component" value="Unassembled WGS sequence"/>
</dbReference>
<organism evidence="3 4">
    <name type="scientific">Longivirga aurantiaca</name>
    <dbReference type="NCBI Taxonomy" id="1837743"/>
    <lineage>
        <taxon>Bacteria</taxon>
        <taxon>Bacillati</taxon>
        <taxon>Actinomycetota</taxon>
        <taxon>Actinomycetes</taxon>
        <taxon>Sporichthyales</taxon>
        <taxon>Sporichthyaceae</taxon>
        <taxon>Longivirga</taxon>
    </lineage>
</organism>
<keyword evidence="4" id="KW-1185">Reference proteome</keyword>
<keyword evidence="1" id="KW-0479">Metal-binding</keyword>
<name>A0ABW1T263_9ACTN</name>
<accession>A0ABW1T263</accession>
<dbReference type="InterPro" id="IPR011051">
    <property type="entry name" value="RmlC_Cupin_sf"/>
</dbReference>
<evidence type="ECO:0000256" key="1">
    <source>
        <dbReference type="ARBA" id="ARBA00022723"/>
    </source>
</evidence>
<dbReference type="InterPro" id="IPR051610">
    <property type="entry name" value="GPI/OXD"/>
</dbReference>
<evidence type="ECO:0000259" key="2">
    <source>
        <dbReference type="Pfam" id="PF07883"/>
    </source>
</evidence>
<gene>
    <name evidence="3" type="ORF">ACFQGU_09830</name>
</gene>
<protein>
    <submittedName>
        <fullName evidence="3">Cupin domain-containing protein</fullName>
    </submittedName>
</protein>
<dbReference type="PANTHER" id="PTHR35848">
    <property type="entry name" value="OXALATE-BINDING PROTEIN"/>
    <property type="match status" value="1"/>
</dbReference>
<dbReference type="RefSeq" id="WP_386766162.1">
    <property type="nucleotide sequence ID" value="NZ_JBHSTI010000008.1"/>
</dbReference>
<proteinExistence type="predicted"/>
<evidence type="ECO:0000313" key="3">
    <source>
        <dbReference type="EMBL" id="MFC6238178.1"/>
    </source>
</evidence>